<dbReference type="InterPro" id="IPR021867">
    <property type="entry name" value="Bmt2/SAMTOR"/>
</dbReference>
<evidence type="ECO:0000256" key="2">
    <source>
        <dbReference type="ARBA" id="ARBA00022679"/>
    </source>
</evidence>
<dbReference type="STRING" id="50429.A0A2B4RCF3"/>
<proteinExistence type="inferred from homology"/>
<dbReference type="Pfam" id="PF11968">
    <property type="entry name" value="Bmt2"/>
    <property type="match status" value="1"/>
</dbReference>
<comment type="caution">
    <text evidence="5">The sequence shown here is derived from an EMBL/GenBank/DDBJ whole genome shotgun (WGS) entry which is preliminary data.</text>
</comment>
<dbReference type="PANTHER" id="PTHR21008:SF0">
    <property type="entry name" value="S-ADENOSYLMETHIONINE SENSOR UPSTREAM OF MTORC1"/>
    <property type="match status" value="1"/>
</dbReference>
<gene>
    <name evidence="5" type="ORF">AWC38_SpisGene20459</name>
</gene>
<dbReference type="EMBL" id="LSMT01000660">
    <property type="protein sequence ID" value="PFX15331.1"/>
    <property type="molecule type" value="Genomic_DNA"/>
</dbReference>
<dbReference type="GO" id="GO:0008168">
    <property type="term" value="F:methyltransferase activity"/>
    <property type="evidence" value="ECO:0007669"/>
    <property type="project" value="UniProtKB-UniRule"/>
</dbReference>
<feature type="binding site" evidence="4">
    <location>
        <position position="139"/>
    </location>
    <ligand>
        <name>S-adenosyl-L-methionine</name>
        <dbReference type="ChEBI" id="CHEBI:59789"/>
    </ligand>
</feature>
<comment type="similarity">
    <text evidence="4">Belongs to the BMT2 family.</text>
</comment>
<reference evidence="6" key="1">
    <citation type="journal article" date="2017" name="bioRxiv">
        <title>Comparative analysis of the genomes of Stylophora pistillata and Acropora digitifera provides evidence for extensive differences between species of corals.</title>
        <authorList>
            <person name="Voolstra C.R."/>
            <person name="Li Y."/>
            <person name="Liew Y.J."/>
            <person name="Baumgarten S."/>
            <person name="Zoccola D."/>
            <person name="Flot J.-F."/>
            <person name="Tambutte S."/>
            <person name="Allemand D."/>
            <person name="Aranda M."/>
        </authorList>
    </citation>
    <scope>NUCLEOTIDE SEQUENCE [LARGE SCALE GENOMIC DNA]</scope>
</reference>
<evidence type="ECO:0000313" key="5">
    <source>
        <dbReference type="EMBL" id="PFX15331.1"/>
    </source>
</evidence>
<dbReference type="SUPFAM" id="SSF53335">
    <property type="entry name" value="S-adenosyl-L-methionine-dependent methyltransferases"/>
    <property type="match status" value="1"/>
</dbReference>
<dbReference type="EC" id="2.1.1.-" evidence="4"/>
<dbReference type="AlphaFoldDB" id="A0A2B4RCF3"/>
<evidence type="ECO:0000256" key="1">
    <source>
        <dbReference type="ARBA" id="ARBA00022603"/>
    </source>
</evidence>
<evidence type="ECO:0000256" key="4">
    <source>
        <dbReference type="HAMAP-Rule" id="MF_03044"/>
    </source>
</evidence>
<evidence type="ECO:0000313" key="6">
    <source>
        <dbReference type="Proteomes" id="UP000225706"/>
    </source>
</evidence>
<accession>A0A2B4RCF3</accession>
<dbReference type="InterPro" id="IPR029063">
    <property type="entry name" value="SAM-dependent_MTases_sf"/>
</dbReference>
<sequence>MAEGAGIVDQHKLSDIVKGLHGRLRKQLKKANGDHQKVWEEHCADKARLEEYASAMHLLAVNHWTKQAPEGRVEWCYQTTTEFFRGGGLWKLMEKQKRKQKFHEDLKDCCCCFATGDADICSVSIYPSVHEKLLLLDVGSCFNPFAVYEDVFPIAIDLQPADSMVYKCDFLNLEIQDLPPMKQNICACGVCDQREDNDSEPQHLARDLLELNDVYVTSVGGESNETSLQSDKLNVNCDNEYLKRDFIRERAEILHLKSYLSEEKQLKTLPSELFHVIVFSLLLSYFPSAVQRWTCCRKAHQLLRPNGLLLIITPDSSHQNKNAAMMKSWKAGIESLGFVRWKYEKHTHLHCMAFRKVAPCHYCKRGNGHVEMMYIPQDFQEEDEGCSGDSRNEQDESIVMECLSELPDL</sequence>
<dbReference type="GO" id="GO:0032259">
    <property type="term" value="P:methylation"/>
    <property type="evidence" value="ECO:0007669"/>
    <property type="project" value="UniProtKB-KW"/>
</dbReference>
<dbReference type="PANTHER" id="PTHR21008">
    <property type="entry name" value="S-ADENOSYLMETHIONINE SENSOR UPSTREAM OF MTORC1-RELATED"/>
    <property type="match status" value="1"/>
</dbReference>
<keyword evidence="6" id="KW-1185">Reference proteome</keyword>
<comment type="function">
    <text evidence="4">S-adenosyl-L-methionine-binding protein that acts as an inhibitor of mTORC1 signaling. Acts as a sensor of S-adenosyl-L-methionine to signal methionine sufficiency to mTORC1. Probably also acts as a S-adenosyl-L-methionine-dependent methyltransferase.</text>
</comment>
<keyword evidence="3 4" id="KW-0949">S-adenosyl-L-methionine</keyword>
<organism evidence="5 6">
    <name type="scientific">Stylophora pistillata</name>
    <name type="common">Smooth cauliflower coral</name>
    <dbReference type="NCBI Taxonomy" id="50429"/>
    <lineage>
        <taxon>Eukaryota</taxon>
        <taxon>Metazoa</taxon>
        <taxon>Cnidaria</taxon>
        <taxon>Anthozoa</taxon>
        <taxon>Hexacorallia</taxon>
        <taxon>Scleractinia</taxon>
        <taxon>Astrocoeniina</taxon>
        <taxon>Pocilloporidae</taxon>
        <taxon>Stylophora</taxon>
    </lineage>
</organism>
<dbReference type="Proteomes" id="UP000225706">
    <property type="component" value="Unassembled WGS sequence"/>
</dbReference>
<keyword evidence="2 4" id="KW-0808">Transferase</keyword>
<dbReference type="GO" id="GO:1904262">
    <property type="term" value="P:negative regulation of TORC1 signaling"/>
    <property type="evidence" value="ECO:0007669"/>
    <property type="project" value="TreeGrafter"/>
</dbReference>
<feature type="binding site" evidence="4">
    <location>
        <position position="157"/>
    </location>
    <ligand>
        <name>S-adenosyl-L-methionine</name>
        <dbReference type="ChEBI" id="CHEBI:59789"/>
    </ligand>
</feature>
<name>A0A2B4RCF3_STYPI</name>
<evidence type="ECO:0000256" key="3">
    <source>
        <dbReference type="ARBA" id="ARBA00022691"/>
    </source>
</evidence>
<protein>
    <recommendedName>
        <fullName evidence="4">S-adenosylmethionine sensor upstream of mTORC1</fullName>
    </recommendedName>
    <alternativeName>
        <fullName evidence="4">Probable methyltransferase BMT2 homolog</fullName>
        <ecNumber evidence="4">2.1.1.-</ecNumber>
    </alternativeName>
</protein>
<keyword evidence="1 4" id="KW-0489">Methyltransferase</keyword>
<dbReference type="HAMAP" id="MF_03044">
    <property type="entry name" value="BMT2"/>
    <property type="match status" value="1"/>
</dbReference>
<dbReference type="Gene3D" id="3.40.50.150">
    <property type="entry name" value="Vaccinia Virus protein VP39"/>
    <property type="match status" value="1"/>
</dbReference>
<dbReference type="OrthoDB" id="5954793at2759"/>